<evidence type="ECO:0000313" key="5">
    <source>
        <dbReference type="EMBL" id="QCT20459.1"/>
    </source>
</evidence>
<dbReference type="Gene3D" id="1.10.10.10">
    <property type="entry name" value="Winged helix-like DNA-binding domain superfamily/Winged helix DNA-binding domain"/>
    <property type="match status" value="1"/>
</dbReference>
<name>A0A4P8YIB9_9ENTR</name>
<feature type="DNA-binding region" description="OmpR/PhoB-type" evidence="2">
    <location>
        <begin position="1"/>
        <end position="104"/>
    </location>
</feature>
<dbReference type="KEGG" id="izh:FEM41_12775"/>
<feature type="domain" description="OmpR/PhoB-type" evidence="4">
    <location>
        <begin position="1"/>
        <end position="104"/>
    </location>
</feature>
<keyword evidence="3" id="KW-1133">Transmembrane helix</keyword>
<evidence type="ECO:0000259" key="4">
    <source>
        <dbReference type="PROSITE" id="PS51755"/>
    </source>
</evidence>
<dbReference type="GO" id="GO:0003677">
    <property type="term" value="F:DNA binding"/>
    <property type="evidence" value="ECO:0007669"/>
    <property type="project" value="UniProtKB-UniRule"/>
</dbReference>
<feature type="transmembrane region" description="Helical" evidence="3">
    <location>
        <begin position="134"/>
        <end position="157"/>
    </location>
</feature>
<keyword evidence="6" id="KW-1185">Reference proteome</keyword>
<dbReference type="Pfam" id="PF00486">
    <property type="entry name" value="Trans_reg_C"/>
    <property type="match status" value="1"/>
</dbReference>
<dbReference type="InterPro" id="IPR036388">
    <property type="entry name" value="WH-like_DNA-bd_sf"/>
</dbReference>
<keyword evidence="3" id="KW-0812">Transmembrane</keyword>
<dbReference type="AlphaFoldDB" id="A0A4P8YIB9"/>
<reference evidence="5 6" key="1">
    <citation type="submission" date="2019-05" db="EMBL/GenBank/DDBJ databases">
        <title>Complete genome sequence of Izhakiella calystegiae KSNA2, an endophyte isolated from beach morning glory (Calystegia soldanella).</title>
        <authorList>
            <person name="Jiang L."/>
            <person name="Jeong J.C."/>
            <person name="Kim C.Y."/>
            <person name="Kim D.H."/>
            <person name="Kim S.W."/>
            <person name="Lee j."/>
        </authorList>
    </citation>
    <scope>NUCLEOTIDE SEQUENCE [LARGE SCALE GENOMIC DNA]</scope>
    <source>
        <strain evidence="5 6">KSNA2</strain>
    </source>
</reference>
<dbReference type="PROSITE" id="PS51755">
    <property type="entry name" value="OMPR_PHOB"/>
    <property type="match status" value="1"/>
</dbReference>
<gene>
    <name evidence="5" type="ORF">FEM41_12775</name>
</gene>
<dbReference type="SUPFAM" id="SSF46894">
    <property type="entry name" value="C-terminal effector domain of the bipartite response regulators"/>
    <property type="match status" value="1"/>
</dbReference>
<dbReference type="CDD" id="cd00383">
    <property type="entry name" value="trans_reg_C"/>
    <property type="match status" value="1"/>
</dbReference>
<protein>
    <submittedName>
        <fullName evidence="5">Winged helix family transcriptional regulator</fullName>
    </submittedName>
</protein>
<dbReference type="OrthoDB" id="5801519at2"/>
<dbReference type="SMART" id="SM00862">
    <property type="entry name" value="Trans_reg_C"/>
    <property type="match status" value="1"/>
</dbReference>
<proteinExistence type="predicted"/>
<dbReference type="RefSeq" id="WP_138096334.1">
    <property type="nucleotide sequence ID" value="NZ_CP040428.1"/>
</dbReference>
<evidence type="ECO:0000256" key="1">
    <source>
        <dbReference type="ARBA" id="ARBA00023125"/>
    </source>
</evidence>
<dbReference type="InterPro" id="IPR001867">
    <property type="entry name" value="OmpR/PhoB-type_DNA-bd"/>
</dbReference>
<dbReference type="GO" id="GO:0006355">
    <property type="term" value="P:regulation of DNA-templated transcription"/>
    <property type="evidence" value="ECO:0007669"/>
    <property type="project" value="InterPro"/>
</dbReference>
<accession>A0A4P8YIB9</accession>
<dbReference type="GO" id="GO:0000160">
    <property type="term" value="P:phosphorelay signal transduction system"/>
    <property type="evidence" value="ECO:0007669"/>
    <property type="project" value="InterPro"/>
</dbReference>
<dbReference type="InterPro" id="IPR016032">
    <property type="entry name" value="Sig_transdc_resp-reg_C-effctor"/>
</dbReference>
<evidence type="ECO:0000256" key="2">
    <source>
        <dbReference type="PROSITE-ProRule" id="PRU01091"/>
    </source>
</evidence>
<keyword evidence="3" id="KW-0472">Membrane</keyword>
<dbReference type="EMBL" id="CP040428">
    <property type="protein sequence ID" value="QCT20459.1"/>
    <property type="molecule type" value="Genomic_DNA"/>
</dbReference>
<sequence>MKYLIANALIYRPEDGVLMPPGREEELVTLTATANAILSLLVERHGVAIERETFLSEVWDSRGLRGSNSSLNQYISILRKTLAIFAPEHQFIITVPKIGFMLNSELSVQRQSNEDERPTVNAPRATTKPKKQRWLWPTLLILITLIHFAFGMGKLLVESADTRVDVLPLTKVGQCPIYTLSPLPEAWHEEAISMAHRILQRVRLPACQPNTVFYFFVQDSIFYGEGGRVVLTRCVRNAGKAVTCHTQYYYEW</sequence>
<evidence type="ECO:0000256" key="3">
    <source>
        <dbReference type="SAM" id="Phobius"/>
    </source>
</evidence>
<dbReference type="Proteomes" id="UP000302163">
    <property type="component" value="Chromosome"/>
</dbReference>
<keyword evidence="1 2" id="KW-0238">DNA-binding</keyword>
<evidence type="ECO:0000313" key="6">
    <source>
        <dbReference type="Proteomes" id="UP000302163"/>
    </source>
</evidence>
<organism evidence="5 6">
    <name type="scientific">Jejubacter calystegiae</name>
    <dbReference type="NCBI Taxonomy" id="2579935"/>
    <lineage>
        <taxon>Bacteria</taxon>
        <taxon>Pseudomonadati</taxon>
        <taxon>Pseudomonadota</taxon>
        <taxon>Gammaproteobacteria</taxon>
        <taxon>Enterobacterales</taxon>
        <taxon>Enterobacteriaceae</taxon>
        <taxon>Jejubacter</taxon>
    </lineage>
</organism>